<evidence type="ECO:0000313" key="1">
    <source>
        <dbReference type="EMBL" id="CAG8765637.1"/>
    </source>
</evidence>
<dbReference type="AlphaFoldDB" id="A0A9N9NW03"/>
<comment type="caution">
    <text evidence="1">The sequence shown here is derived from an EMBL/GenBank/DDBJ whole genome shotgun (WGS) entry which is preliminary data.</text>
</comment>
<feature type="non-terminal residue" evidence="1">
    <location>
        <position position="46"/>
    </location>
</feature>
<reference evidence="1" key="1">
    <citation type="submission" date="2021-06" db="EMBL/GenBank/DDBJ databases">
        <authorList>
            <person name="Kallberg Y."/>
            <person name="Tangrot J."/>
            <person name="Rosling A."/>
        </authorList>
    </citation>
    <scope>NUCLEOTIDE SEQUENCE</scope>
    <source>
        <strain evidence="1">FL966</strain>
    </source>
</reference>
<evidence type="ECO:0000313" key="2">
    <source>
        <dbReference type="Proteomes" id="UP000789759"/>
    </source>
</evidence>
<dbReference type="Proteomes" id="UP000789759">
    <property type="component" value="Unassembled WGS sequence"/>
</dbReference>
<accession>A0A9N9NW03</accession>
<name>A0A9N9NW03_9GLOM</name>
<gene>
    <name evidence="1" type="ORF">CPELLU_LOCUS15572</name>
</gene>
<protein>
    <submittedName>
        <fullName evidence="1">6946_t:CDS:1</fullName>
    </submittedName>
</protein>
<keyword evidence="2" id="KW-1185">Reference proteome</keyword>
<sequence length="46" mass="5469">TIDIDDEYKERNNEHKTIYSINNNLKNFPNLYILITEEPSSAIKEK</sequence>
<proteinExistence type="predicted"/>
<organism evidence="1 2">
    <name type="scientific">Cetraspora pellucida</name>
    <dbReference type="NCBI Taxonomy" id="1433469"/>
    <lineage>
        <taxon>Eukaryota</taxon>
        <taxon>Fungi</taxon>
        <taxon>Fungi incertae sedis</taxon>
        <taxon>Mucoromycota</taxon>
        <taxon>Glomeromycotina</taxon>
        <taxon>Glomeromycetes</taxon>
        <taxon>Diversisporales</taxon>
        <taxon>Gigasporaceae</taxon>
        <taxon>Cetraspora</taxon>
    </lineage>
</organism>
<dbReference type="EMBL" id="CAJVQA010020795">
    <property type="protein sequence ID" value="CAG8765637.1"/>
    <property type="molecule type" value="Genomic_DNA"/>
</dbReference>